<dbReference type="PANTHER" id="PTHR46477:SF5">
    <property type="entry name" value="PHORBOL-ESTER_DAG-TYPE DOMAIN-CONTAINING PROTEIN"/>
    <property type="match status" value="1"/>
</dbReference>
<dbReference type="InterPro" id="IPR046349">
    <property type="entry name" value="C1-like_sf"/>
</dbReference>
<feature type="domain" description="DC1" evidence="2">
    <location>
        <begin position="7"/>
        <end position="53"/>
    </location>
</feature>
<gene>
    <name evidence="3" type="ORF">MKW98_002028</name>
</gene>
<dbReference type="AlphaFoldDB" id="A0AAD4XI92"/>
<proteinExistence type="predicted"/>
<keyword evidence="4" id="KW-1185">Reference proteome</keyword>
<evidence type="ECO:0000313" key="3">
    <source>
        <dbReference type="EMBL" id="KAI3914792.1"/>
    </source>
</evidence>
<sequence>MKYTERRHHSHPCKLLMTNHRESPYICDGCNQIGFGLSFSCERCNYDLHPDCISASSSMRHPFYKTCNFKFYDSPPGVRERFCDCCGGDIKGFSYHCYQSGRDLHPCCSKLPNQIEYEGVKLLLQEKLASKCSWCGKRRLWDQVTGWSYVSTCDSFQFHVNCVKEMLVKIWESHHFKCVNASRIEFGDNGHDNRDNGHKKNLTMERSVVGNRERRIVTGTRIKAKVEKYWRIAKLVMRMIASAILGDQTSPTFWLIEYLASSS</sequence>
<comment type="caution">
    <text evidence="3">The sequence shown here is derived from an EMBL/GenBank/DDBJ whole genome shotgun (WGS) entry which is preliminary data.</text>
</comment>
<reference evidence="3" key="1">
    <citation type="submission" date="2022-04" db="EMBL/GenBank/DDBJ databases">
        <title>A functionally conserved STORR gene fusion in Papaver species that diverged 16.8 million years ago.</title>
        <authorList>
            <person name="Catania T."/>
        </authorList>
    </citation>
    <scope>NUCLEOTIDE SEQUENCE</scope>
    <source>
        <strain evidence="3">S-188037</strain>
    </source>
</reference>
<dbReference type="PANTHER" id="PTHR46477">
    <property type="entry name" value="CYSTEINE/HISTIDINE-RICH C1 DOMAIN FAMILY PROTEIN"/>
    <property type="match status" value="1"/>
</dbReference>
<dbReference type="Pfam" id="PF03107">
    <property type="entry name" value="C1_2"/>
    <property type="match status" value="1"/>
</dbReference>
<dbReference type="Proteomes" id="UP001202328">
    <property type="component" value="Unassembled WGS sequence"/>
</dbReference>
<keyword evidence="1" id="KW-0677">Repeat</keyword>
<protein>
    <recommendedName>
        <fullName evidence="2">DC1 domain-containing protein</fullName>
    </recommendedName>
</protein>
<evidence type="ECO:0000256" key="1">
    <source>
        <dbReference type="ARBA" id="ARBA00022737"/>
    </source>
</evidence>
<evidence type="ECO:0000259" key="2">
    <source>
        <dbReference type="Pfam" id="PF03107"/>
    </source>
</evidence>
<accession>A0AAD4XI92</accession>
<dbReference type="EMBL" id="JAJJMB010009231">
    <property type="protein sequence ID" value="KAI3914792.1"/>
    <property type="molecule type" value="Genomic_DNA"/>
</dbReference>
<organism evidence="3 4">
    <name type="scientific">Papaver atlanticum</name>
    <dbReference type="NCBI Taxonomy" id="357466"/>
    <lineage>
        <taxon>Eukaryota</taxon>
        <taxon>Viridiplantae</taxon>
        <taxon>Streptophyta</taxon>
        <taxon>Embryophyta</taxon>
        <taxon>Tracheophyta</taxon>
        <taxon>Spermatophyta</taxon>
        <taxon>Magnoliopsida</taxon>
        <taxon>Ranunculales</taxon>
        <taxon>Papaveraceae</taxon>
        <taxon>Papaveroideae</taxon>
        <taxon>Papaver</taxon>
    </lineage>
</organism>
<dbReference type="Gene3D" id="3.30.60.20">
    <property type="match status" value="1"/>
</dbReference>
<evidence type="ECO:0000313" key="4">
    <source>
        <dbReference type="Proteomes" id="UP001202328"/>
    </source>
</evidence>
<dbReference type="SUPFAM" id="SSF57889">
    <property type="entry name" value="Cysteine-rich domain"/>
    <property type="match status" value="2"/>
</dbReference>
<dbReference type="InterPro" id="IPR004146">
    <property type="entry name" value="DC1"/>
</dbReference>
<name>A0AAD4XI92_9MAGN</name>